<proteinExistence type="predicted"/>
<dbReference type="EMBL" id="JAIWYP010000007">
    <property type="protein sequence ID" value="KAH3801429.1"/>
    <property type="molecule type" value="Genomic_DNA"/>
</dbReference>
<keyword evidence="2" id="KW-0732">Signal</keyword>
<evidence type="ECO:0000313" key="4">
    <source>
        <dbReference type="Proteomes" id="UP000828390"/>
    </source>
</evidence>
<gene>
    <name evidence="3" type="ORF">DPMN_155079</name>
</gene>
<dbReference type="AlphaFoldDB" id="A0A9D4FLN3"/>
<protein>
    <submittedName>
        <fullName evidence="3">Uncharacterized protein</fullName>
    </submittedName>
</protein>
<name>A0A9D4FLN3_DREPO</name>
<reference evidence="3" key="2">
    <citation type="submission" date="2020-11" db="EMBL/GenBank/DDBJ databases">
        <authorList>
            <person name="McCartney M.A."/>
            <person name="Auch B."/>
            <person name="Kono T."/>
            <person name="Mallez S."/>
            <person name="Becker A."/>
            <person name="Gohl D.M."/>
            <person name="Silverstein K.A.T."/>
            <person name="Koren S."/>
            <person name="Bechman K.B."/>
            <person name="Herman A."/>
            <person name="Abrahante J.E."/>
            <person name="Garbe J."/>
        </authorList>
    </citation>
    <scope>NUCLEOTIDE SEQUENCE</scope>
    <source>
        <strain evidence="3">Duluth1</strain>
        <tissue evidence="3">Whole animal</tissue>
    </source>
</reference>
<reference evidence="3" key="1">
    <citation type="journal article" date="2019" name="bioRxiv">
        <title>The Genome of the Zebra Mussel, Dreissena polymorpha: A Resource for Invasive Species Research.</title>
        <authorList>
            <person name="McCartney M.A."/>
            <person name="Auch B."/>
            <person name="Kono T."/>
            <person name="Mallez S."/>
            <person name="Zhang Y."/>
            <person name="Obille A."/>
            <person name="Becker A."/>
            <person name="Abrahante J.E."/>
            <person name="Garbe J."/>
            <person name="Badalamenti J.P."/>
            <person name="Herman A."/>
            <person name="Mangelson H."/>
            <person name="Liachko I."/>
            <person name="Sullivan S."/>
            <person name="Sone E.D."/>
            <person name="Koren S."/>
            <person name="Silverstein K.A.T."/>
            <person name="Beckman K.B."/>
            <person name="Gohl D.M."/>
        </authorList>
    </citation>
    <scope>NUCLEOTIDE SEQUENCE</scope>
    <source>
        <strain evidence="3">Duluth1</strain>
        <tissue evidence="3">Whole animal</tissue>
    </source>
</reference>
<sequence length="148" mass="14502">MRCLFVLCVIGLAMSVSAKATGDASKAPAGDAPAVEAPAVDSGKGTAAPTDAAEAKSANGNAYAYGKNKKPKCKGLCPESTLQICVNVDAADTAKVSALMSLMNGDAAVEAAITVAAADETKADKTASGSGKSASEESGSNSGTNDNN</sequence>
<feature type="region of interest" description="Disordered" evidence="1">
    <location>
        <begin position="25"/>
        <end position="55"/>
    </location>
</feature>
<feature type="chain" id="PRO_5039667522" evidence="2">
    <location>
        <begin position="19"/>
        <end position="148"/>
    </location>
</feature>
<evidence type="ECO:0000256" key="1">
    <source>
        <dbReference type="SAM" id="MobiDB-lite"/>
    </source>
</evidence>
<accession>A0A9D4FLN3</accession>
<dbReference type="Proteomes" id="UP000828390">
    <property type="component" value="Unassembled WGS sequence"/>
</dbReference>
<feature type="signal peptide" evidence="2">
    <location>
        <begin position="1"/>
        <end position="18"/>
    </location>
</feature>
<evidence type="ECO:0000256" key="2">
    <source>
        <dbReference type="SAM" id="SignalP"/>
    </source>
</evidence>
<organism evidence="3 4">
    <name type="scientific">Dreissena polymorpha</name>
    <name type="common">Zebra mussel</name>
    <name type="synonym">Mytilus polymorpha</name>
    <dbReference type="NCBI Taxonomy" id="45954"/>
    <lineage>
        <taxon>Eukaryota</taxon>
        <taxon>Metazoa</taxon>
        <taxon>Spiralia</taxon>
        <taxon>Lophotrochozoa</taxon>
        <taxon>Mollusca</taxon>
        <taxon>Bivalvia</taxon>
        <taxon>Autobranchia</taxon>
        <taxon>Heteroconchia</taxon>
        <taxon>Euheterodonta</taxon>
        <taxon>Imparidentia</taxon>
        <taxon>Neoheterodontei</taxon>
        <taxon>Myida</taxon>
        <taxon>Dreissenoidea</taxon>
        <taxon>Dreissenidae</taxon>
        <taxon>Dreissena</taxon>
    </lineage>
</organism>
<feature type="compositionally biased region" description="Low complexity" evidence="1">
    <location>
        <begin position="126"/>
        <end position="148"/>
    </location>
</feature>
<feature type="region of interest" description="Disordered" evidence="1">
    <location>
        <begin position="120"/>
        <end position="148"/>
    </location>
</feature>
<evidence type="ECO:0000313" key="3">
    <source>
        <dbReference type="EMBL" id="KAH3801429.1"/>
    </source>
</evidence>
<comment type="caution">
    <text evidence="3">The sequence shown here is derived from an EMBL/GenBank/DDBJ whole genome shotgun (WGS) entry which is preliminary data.</text>
</comment>
<keyword evidence="4" id="KW-1185">Reference proteome</keyword>